<organism evidence="1">
    <name type="scientific">marine metagenome</name>
    <dbReference type="NCBI Taxonomy" id="408172"/>
    <lineage>
        <taxon>unclassified sequences</taxon>
        <taxon>metagenomes</taxon>
        <taxon>ecological metagenomes</taxon>
    </lineage>
</organism>
<dbReference type="AlphaFoldDB" id="A0A382Q2A6"/>
<gene>
    <name evidence="1" type="ORF">METZ01_LOCUS331922</name>
</gene>
<protein>
    <submittedName>
        <fullName evidence="1">Uncharacterized protein</fullName>
    </submittedName>
</protein>
<reference evidence="1" key="1">
    <citation type="submission" date="2018-05" db="EMBL/GenBank/DDBJ databases">
        <authorList>
            <person name="Lanie J.A."/>
            <person name="Ng W.-L."/>
            <person name="Kazmierczak K.M."/>
            <person name="Andrzejewski T.M."/>
            <person name="Davidsen T.M."/>
            <person name="Wayne K.J."/>
            <person name="Tettelin H."/>
            <person name="Glass J.I."/>
            <person name="Rusch D."/>
            <person name="Podicherti R."/>
            <person name="Tsui H.-C.T."/>
            <person name="Winkler M.E."/>
        </authorList>
    </citation>
    <scope>NUCLEOTIDE SEQUENCE</scope>
</reference>
<sequence>LLKGMQNAGSLILSHFSFRLINKIELSLLIGTKII</sequence>
<feature type="non-terminal residue" evidence="1">
    <location>
        <position position="35"/>
    </location>
</feature>
<feature type="non-terminal residue" evidence="1">
    <location>
        <position position="1"/>
    </location>
</feature>
<proteinExistence type="predicted"/>
<evidence type="ECO:0000313" key="1">
    <source>
        <dbReference type="EMBL" id="SVC79068.1"/>
    </source>
</evidence>
<dbReference type="EMBL" id="UINC01111104">
    <property type="protein sequence ID" value="SVC79068.1"/>
    <property type="molecule type" value="Genomic_DNA"/>
</dbReference>
<accession>A0A382Q2A6</accession>
<name>A0A382Q2A6_9ZZZZ</name>